<dbReference type="Proteomes" id="UP000464954">
    <property type="component" value="Chromosome"/>
</dbReference>
<dbReference type="NCBIfam" id="TIGR00765">
    <property type="entry name" value="yihY_not_rbn"/>
    <property type="match status" value="1"/>
</dbReference>
<dbReference type="InterPro" id="IPR036388">
    <property type="entry name" value="WH-like_DNA-bd_sf"/>
</dbReference>
<dbReference type="GO" id="GO:0005886">
    <property type="term" value="C:plasma membrane"/>
    <property type="evidence" value="ECO:0007669"/>
    <property type="project" value="UniProtKB-SubCell"/>
</dbReference>
<dbReference type="InterPro" id="IPR017039">
    <property type="entry name" value="Virul_fac_BrkB"/>
</dbReference>
<feature type="transmembrane region" description="Helical" evidence="6">
    <location>
        <begin position="164"/>
        <end position="189"/>
    </location>
</feature>
<evidence type="ECO:0000256" key="3">
    <source>
        <dbReference type="ARBA" id="ARBA00022692"/>
    </source>
</evidence>
<dbReference type="KEGG" id="taer:GT409_06235"/>
<evidence type="ECO:0000256" key="4">
    <source>
        <dbReference type="ARBA" id="ARBA00022989"/>
    </source>
</evidence>
<comment type="subcellular location">
    <subcellularLocation>
        <location evidence="1">Cell membrane</location>
        <topology evidence="1">Multi-pass membrane protein</topology>
    </subcellularLocation>
</comment>
<evidence type="ECO:0000313" key="7">
    <source>
        <dbReference type="EMBL" id="QHI69059.1"/>
    </source>
</evidence>
<dbReference type="PANTHER" id="PTHR30213:SF0">
    <property type="entry name" value="UPF0761 MEMBRANE PROTEIN YIHY"/>
    <property type="match status" value="1"/>
</dbReference>
<dbReference type="Gene3D" id="1.10.10.10">
    <property type="entry name" value="Winged helix-like DNA-binding domain superfamily/Winged helix DNA-binding domain"/>
    <property type="match status" value="1"/>
</dbReference>
<evidence type="ECO:0000256" key="6">
    <source>
        <dbReference type="SAM" id="Phobius"/>
    </source>
</evidence>
<dbReference type="EMBL" id="CP047593">
    <property type="protein sequence ID" value="QHI69059.1"/>
    <property type="molecule type" value="Genomic_DNA"/>
</dbReference>
<sequence length="431" mass="46897">MENKPNGLLAKIKKFLLQDLWVLEPSSLSNARRKGLHFLRVCALVFKGFREDHCPLHAAALTFISVMALVPFLVILFAIAKGVGLERGSELLLEKTAGMPDAFQQAVSNIITTVESASAGAIGGIGGVLFMWVAIKMLSNVEETFNLVWGVKTPRSLIEKVKNYIVIMVLTPILLIIATSSQPVIMGLASRLEWMGPLLKLGLQLVPIITMALAFSMVYVFLPNTKVKFPAALMGALVAALLSVIFQFAIIKLGVGVSKYNKIYGALAAIPFFLFWVQISWMILLMGAEVAFSVQNAGTYAREQLAVSPSARARLCLAVALMKRITEKFESPENPFDTKAYGIDNRIPIRLINDVINTLAQAGLVAESAEHPDCYTLLRDPRNITARDIIDSILDDGAAPAALGLAGDFPMFGKITGEGFQALEKQTLEAF</sequence>
<evidence type="ECO:0000313" key="8">
    <source>
        <dbReference type="Proteomes" id="UP000464954"/>
    </source>
</evidence>
<evidence type="ECO:0000256" key="1">
    <source>
        <dbReference type="ARBA" id="ARBA00004651"/>
    </source>
</evidence>
<dbReference type="Pfam" id="PF03631">
    <property type="entry name" value="Virul_fac_BrkB"/>
    <property type="match status" value="1"/>
</dbReference>
<evidence type="ECO:0000256" key="5">
    <source>
        <dbReference type="ARBA" id="ARBA00023136"/>
    </source>
</evidence>
<reference evidence="7 8" key="1">
    <citation type="submission" date="2020-01" db="EMBL/GenBank/DDBJ databases">
        <title>Ponticoccus aerotolerans gen. nov., sp. nov., an anaerobic bacterium and proposal of Ponticoccusceae fam. nov., Ponticoccusles ord. nov. and Ponticoccuse classis nov. in the phylum Kiritimatiellaeota.</title>
        <authorList>
            <person name="Zhou L.Y."/>
            <person name="Du Z.J."/>
        </authorList>
    </citation>
    <scope>NUCLEOTIDE SEQUENCE [LARGE SCALE GENOMIC DNA]</scope>
    <source>
        <strain evidence="7 8">S-5007</strain>
    </source>
</reference>
<feature type="transmembrane region" description="Helical" evidence="6">
    <location>
        <begin position="56"/>
        <end position="80"/>
    </location>
</feature>
<proteinExistence type="predicted"/>
<keyword evidence="3 6" id="KW-0812">Transmembrane</keyword>
<accession>A0A6P1M2K1</accession>
<feature type="transmembrane region" description="Helical" evidence="6">
    <location>
        <begin position="263"/>
        <end position="285"/>
    </location>
</feature>
<dbReference type="PANTHER" id="PTHR30213">
    <property type="entry name" value="INNER MEMBRANE PROTEIN YHJD"/>
    <property type="match status" value="1"/>
</dbReference>
<feature type="transmembrane region" description="Helical" evidence="6">
    <location>
        <begin position="117"/>
        <end position="135"/>
    </location>
</feature>
<gene>
    <name evidence="7" type="ORF">GT409_06235</name>
</gene>
<keyword evidence="2" id="KW-1003">Cell membrane</keyword>
<evidence type="ECO:0000256" key="2">
    <source>
        <dbReference type="ARBA" id="ARBA00022475"/>
    </source>
</evidence>
<keyword evidence="5 6" id="KW-0472">Membrane</keyword>
<feature type="transmembrane region" description="Helical" evidence="6">
    <location>
        <begin position="201"/>
        <end position="222"/>
    </location>
</feature>
<name>A0A6P1M2K1_9BACT</name>
<keyword evidence="8" id="KW-1185">Reference proteome</keyword>
<keyword evidence="4 6" id="KW-1133">Transmembrane helix</keyword>
<dbReference type="RefSeq" id="WP_160628013.1">
    <property type="nucleotide sequence ID" value="NZ_CP047593.1"/>
</dbReference>
<protein>
    <submittedName>
        <fullName evidence="7">YihY family inner membrane protein</fullName>
    </submittedName>
</protein>
<organism evidence="7 8">
    <name type="scientific">Tichowtungia aerotolerans</name>
    <dbReference type="NCBI Taxonomy" id="2697043"/>
    <lineage>
        <taxon>Bacteria</taxon>
        <taxon>Pseudomonadati</taxon>
        <taxon>Kiritimatiellota</taxon>
        <taxon>Tichowtungiia</taxon>
        <taxon>Tichowtungiales</taxon>
        <taxon>Tichowtungiaceae</taxon>
        <taxon>Tichowtungia</taxon>
    </lineage>
</organism>
<feature type="transmembrane region" description="Helical" evidence="6">
    <location>
        <begin position="229"/>
        <end position="251"/>
    </location>
</feature>
<dbReference type="AlphaFoldDB" id="A0A6P1M2K1"/>